<gene>
    <name evidence="1" type="ORF">RPERSI_LOCUS5070</name>
</gene>
<comment type="caution">
    <text evidence="1">The sequence shown here is derived from an EMBL/GenBank/DDBJ whole genome shotgun (WGS) entry which is preliminary data.</text>
</comment>
<dbReference type="EMBL" id="CAJVQC010007430">
    <property type="protein sequence ID" value="CAG8579206.1"/>
    <property type="molecule type" value="Genomic_DNA"/>
</dbReference>
<protein>
    <submittedName>
        <fullName evidence="1">21193_t:CDS:1</fullName>
    </submittedName>
</protein>
<feature type="non-terminal residue" evidence="1">
    <location>
        <position position="120"/>
    </location>
</feature>
<proteinExistence type="predicted"/>
<keyword evidence="2" id="KW-1185">Reference proteome</keyword>
<organism evidence="1 2">
    <name type="scientific">Racocetra persica</name>
    <dbReference type="NCBI Taxonomy" id="160502"/>
    <lineage>
        <taxon>Eukaryota</taxon>
        <taxon>Fungi</taxon>
        <taxon>Fungi incertae sedis</taxon>
        <taxon>Mucoromycota</taxon>
        <taxon>Glomeromycotina</taxon>
        <taxon>Glomeromycetes</taxon>
        <taxon>Diversisporales</taxon>
        <taxon>Gigasporaceae</taxon>
        <taxon>Racocetra</taxon>
    </lineage>
</organism>
<name>A0ACA9MCV7_9GLOM</name>
<dbReference type="Proteomes" id="UP000789920">
    <property type="component" value="Unassembled WGS sequence"/>
</dbReference>
<evidence type="ECO:0000313" key="2">
    <source>
        <dbReference type="Proteomes" id="UP000789920"/>
    </source>
</evidence>
<evidence type="ECO:0000313" key="1">
    <source>
        <dbReference type="EMBL" id="CAG8579206.1"/>
    </source>
</evidence>
<accession>A0ACA9MCV7</accession>
<sequence length="120" mass="13894">MASKYSMNDSLEISKFIRENGCLNNSKDLTADVLREIINYRLFDHKHVIYVSQCYGISQDPVTSNYLMVTHYFEGGNLRQYLNSNHSQLSFGDKLGQLYTMANGLYNIHLEGLIHRDFHP</sequence>
<reference evidence="1" key="1">
    <citation type="submission" date="2021-06" db="EMBL/GenBank/DDBJ databases">
        <authorList>
            <person name="Kallberg Y."/>
            <person name="Tangrot J."/>
            <person name="Rosling A."/>
        </authorList>
    </citation>
    <scope>NUCLEOTIDE SEQUENCE</scope>
    <source>
        <strain evidence="1">MA461A</strain>
    </source>
</reference>